<comment type="caution">
    <text evidence="6">The sequence shown here is derived from an EMBL/GenBank/DDBJ whole genome shotgun (WGS) entry which is preliminary data.</text>
</comment>
<reference evidence="6 7" key="1">
    <citation type="submission" date="2020-08" db="EMBL/GenBank/DDBJ databases">
        <title>Functional genomics of gut bacteria from endangered species of beetles.</title>
        <authorList>
            <person name="Carlos-Shanley C."/>
        </authorList>
    </citation>
    <scope>NUCLEOTIDE SEQUENCE [LARGE SCALE GENOMIC DNA]</scope>
    <source>
        <strain evidence="6 7">S00179</strain>
    </source>
</reference>
<keyword evidence="4" id="KW-0804">Transcription</keyword>
<dbReference type="Gene3D" id="3.40.190.10">
    <property type="entry name" value="Periplasmic binding protein-like II"/>
    <property type="match status" value="2"/>
</dbReference>
<evidence type="ECO:0000256" key="3">
    <source>
        <dbReference type="ARBA" id="ARBA00023125"/>
    </source>
</evidence>
<dbReference type="Proteomes" id="UP000566995">
    <property type="component" value="Unassembled WGS sequence"/>
</dbReference>
<dbReference type="FunFam" id="1.10.10.10:FF:000001">
    <property type="entry name" value="LysR family transcriptional regulator"/>
    <property type="match status" value="1"/>
</dbReference>
<keyword evidence="3 6" id="KW-0238">DNA-binding</keyword>
<dbReference type="EMBL" id="JACHLI010000010">
    <property type="protein sequence ID" value="MBB4864157.1"/>
    <property type="molecule type" value="Genomic_DNA"/>
</dbReference>
<evidence type="ECO:0000259" key="5">
    <source>
        <dbReference type="PROSITE" id="PS50931"/>
    </source>
</evidence>
<dbReference type="InterPro" id="IPR000847">
    <property type="entry name" value="LysR_HTH_N"/>
</dbReference>
<dbReference type="RefSeq" id="WP_184590196.1">
    <property type="nucleotide sequence ID" value="NZ_JACHLI010000010.1"/>
</dbReference>
<evidence type="ECO:0000313" key="6">
    <source>
        <dbReference type="EMBL" id="MBB4864157.1"/>
    </source>
</evidence>
<evidence type="ECO:0000256" key="4">
    <source>
        <dbReference type="ARBA" id="ARBA00023163"/>
    </source>
</evidence>
<dbReference type="InterPro" id="IPR005119">
    <property type="entry name" value="LysR_subst-bd"/>
</dbReference>
<dbReference type="AlphaFoldDB" id="A0A7W7P2B9"/>
<dbReference type="GO" id="GO:0005829">
    <property type="term" value="C:cytosol"/>
    <property type="evidence" value="ECO:0007669"/>
    <property type="project" value="TreeGrafter"/>
</dbReference>
<dbReference type="InterPro" id="IPR050950">
    <property type="entry name" value="HTH-type_LysR_regulators"/>
</dbReference>
<dbReference type="SUPFAM" id="SSF53850">
    <property type="entry name" value="Periplasmic binding protein-like II"/>
    <property type="match status" value="1"/>
</dbReference>
<organism evidence="6 7">
    <name type="scientific">Pseudomonas nitroreducens</name>
    <dbReference type="NCBI Taxonomy" id="46680"/>
    <lineage>
        <taxon>Bacteria</taxon>
        <taxon>Pseudomonadati</taxon>
        <taxon>Pseudomonadota</taxon>
        <taxon>Gammaproteobacteria</taxon>
        <taxon>Pseudomonadales</taxon>
        <taxon>Pseudomonadaceae</taxon>
        <taxon>Pseudomonas</taxon>
    </lineage>
</organism>
<dbReference type="GO" id="GO:0003677">
    <property type="term" value="F:DNA binding"/>
    <property type="evidence" value="ECO:0007669"/>
    <property type="project" value="UniProtKB-KW"/>
</dbReference>
<dbReference type="Pfam" id="PF03466">
    <property type="entry name" value="LysR_substrate"/>
    <property type="match status" value="1"/>
</dbReference>
<evidence type="ECO:0000256" key="2">
    <source>
        <dbReference type="ARBA" id="ARBA00023015"/>
    </source>
</evidence>
<dbReference type="Pfam" id="PF00126">
    <property type="entry name" value="HTH_1"/>
    <property type="match status" value="1"/>
</dbReference>
<feature type="domain" description="HTH lysR-type" evidence="5">
    <location>
        <begin position="1"/>
        <end position="58"/>
    </location>
</feature>
<dbReference type="GO" id="GO:0003700">
    <property type="term" value="F:DNA-binding transcription factor activity"/>
    <property type="evidence" value="ECO:0007669"/>
    <property type="project" value="InterPro"/>
</dbReference>
<keyword evidence="2" id="KW-0805">Transcription regulation</keyword>
<dbReference type="PRINTS" id="PR00039">
    <property type="entry name" value="HTHLYSR"/>
</dbReference>
<protein>
    <submittedName>
        <fullName evidence="6">DNA-binding transcriptional LysR family regulator</fullName>
    </submittedName>
</protein>
<sequence>MKLHQLRALRTIAESGSIQEASRLLEITQPSLSKAVKELEEELGVPLLVRSNRGVTVTEYGERLVSMACMVTEEVRRAREEIDTLKGEIAGRVAIGVSPVTPNRAFSDGLRRYRQRYPNVQLQIHELRSVQLFEGLREGRLDLVLTTQPQPENASWQLWRELAPQPSVLAVRKGHPLSGARSLHELLDQEWLLSDPLEVALAGHLFREQQVAPPARITECSSALLYLELATSTDAVSFWSERMLAQPMVAQALVPVRIVEPTPIASLSMVSRPAELMTREATLLAEELQRAFSD</sequence>
<dbReference type="InterPro" id="IPR036388">
    <property type="entry name" value="WH-like_DNA-bd_sf"/>
</dbReference>
<dbReference type="PANTHER" id="PTHR30419:SF30">
    <property type="entry name" value="LYSR FAMILY TRANSCRIPTIONAL REGULATOR"/>
    <property type="match status" value="1"/>
</dbReference>
<dbReference type="SUPFAM" id="SSF46785">
    <property type="entry name" value="Winged helix' DNA-binding domain"/>
    <property type="match status" value="1"/>
</dbReference>
<dbReference type="CDD" id="cd05466">
    <property type="entry name" value="PBP2_LTTR_substrate"/>
    <property type="match status" value="1"/>
</dbReference>
<evidence type="ECO:0000313" key="7">
    <source>
        <dbReference type="Proteomes" id="UP000566995"/>
    </source>
</evidence>
<gene>
    <name evidence="6" type="ORF">HNP46_003021</name>
</gene>
<dbReference type="InterPro" id="IPR036390">
    <property type="entry name" value="WH_DNA-bd_sf"/>
</dbReference>
<proteinExistence type="inferred from homology"/>
<name>A0A7W7P2B9_PSENT</name>
<dbReference type="PROSITE" id="PS50931">
    <property type="entry name" value="HTH_LYSR"/>
    <property type="match status" value="1"/>
</dbReference>
<dbReference type="Gene3D" id="1.10.10.10">
    <property type="entry name" value="Winged helix-like DNA-binding domain superfamily/Winged helix DNA-binding domain"/>
    <property type="match status" value="1"/>
</dbReference>
<dbReference type="PANTHER" id="PTHR30419">
    <property type="entry name" value="HTH-TYPE TRANSCRIPTIONAL REGULATOR YBHD"/>
    <property type="match status" value="1"/>
</dbReference>
<accession>A0A7W7P2B9</accession>
<comment type="similarity">
    <text evidence="1">Belongs to the LysR transcriptional regulatory family.</text>
</comment>
<evidence type="ECO:0000256" key="1">
    <source>
        <dbReference type="ARBA" id="ARBA00009437"/>
    </source>
</evidence>